<accession>A0A8D2J1Z2</accession>
<reference evidence="5" key="1">
    <citation type="submission" date="2025-08" db="UniProtKB">
        <authorList>
            <consortium name="Ensembl"/>
        </authorList>
    </citation>
    <scope>IDENTIFICATION</scope>
</reference>
<dbReference type="Pfam" id="PF15665">
    <property type="entry name" value="FAM184"/>
    <property type="match status" value="1"/>
</dbReference>
<evidence type="ECO:0000313" key="5">
    <source>
        <dbReference type="Ensembl" id="ENSVKKP00000002595.1"/>
    </source>
</evidence>
<feature type="compositionally biased region" description="Polar residues" evidence="3">
    <location>
        <begin position="13"/>
        <end position="28"/>
    </location>
</feature>
<sequence>MASGINKKIHQPATCNGSSKTSHPCSSSDDCDQEMHMKMCKKIAQLTKVIYALNTKNDEYEASMQALKEAHQEEIQHILAETQETVLQYQNKVEEAQELQNYIQFLEEALKKHRQRKEEVSSEVTPCKKQIDEEELQIEAEQADDKLFQEMACTKLRVQASNKMSDGLVNKHVLFSGDTLNNKGKLTEMYSLDIQAVISETMNLKWENQKLAEEFAKKASQLETSHEREKENWRKAMQQSATDLCREWQQREMEQRKNYEAQEAASREQIGKLEADLEAKGQQINELKKYSQKLKDKLQDLETQLKEAQQMATESKSVRKTLEEECRVTKERLLLRENEILHKTGKFNLCTSWMLQEASLEEKSIKQQHKEGMHKIKHESAEENIHLKEQLVKGLEDLVKKHTLEIKSVQASMDAERKKLQKEVQIQLEELKRKYENEIRHLQKEKEAISEKLQDCSLEITLEKAYNDAKWVTDAVRNCVPLNLKVTELKQTLEQQANTFRDALKEQDLQCSKEKEKLLQDLQDTVKQSQDMKAQLEASHQRAIKLLEKSKNQELKAAECWKKEYNDRFKVQQESHSLEMQALEQKARKELHSELERIQKQQSSLIESLRMELSVCMTHHKEKEELKVELKNLKAIKKQQAKDLKDKHKQELDTLKQDHRKEIQAVMSDFSSSQALLHAKIASLENELKELEEKPRKREPRLEDLHLIGCLQDKLNEKEAMIKELTVIHISSMCFKPMIFNSILTIKQKKKMDEAPSRIVSVPNLASYAKSFLSGDLRPKRNQPQITKSASLDQNPGCVRVCYPPAQVLETKTASR</sequence>
<proteinExistence type="predicted"/>
<organism evidence="5 6">
    <name type="scientific">Varanus komodoensis</name>
    <name type="common">Komodo dragon</name>
    <dbReference type="NCBI Taxonomy" id="61221"/>
    <lineage>
        <taxon>Eukaryota</taxon>
        <taxon>Metazoa</taxon>
        <taxon>Chordata</taxon>
        <taxon>Craniata</taxon>
        <taxon>Vertebrata</taxon>
        <taxon>Euteleostomi</taxon>
        <taxon>Lepidosauria</taxon>
        <taxon>Squamata</taxon>
        <taxon>Bifurcata</taxon>
        <taxon>Unidentata</taxon>
        <taxon>Episquamata</taxon>
        <taxon>Toxicofera</taxon>
        <taxon>Anguimorpha</taxon>
        <taxon>Paleoanguimorpha</taxon>
        <taxon>Varanoidea</taxon>
        <taxon>Varanidae</taxon>
        <taxon>Varanus</taxon>
    </lineage>
</organism>
<feature type="coiled-coil region" evidence="2">
    <location>
        <begin position="616"/>
        <end position="694"/>
    </location>
</feature>
<evidence type="ECO:0000256" key="2">
    <source>
        <dbReference type="SAM" id="Coils"/>
    </source>
</evidence>
<protein>
    <submittedName>
        <fullName evidence="5">Family with sequence similarity 184 member B</fullName>
    </submittedName>
</protein>
<dbReference type="AlphaFoldDB" id="A0A8D2J1Z2"/>
<evidence type="ECO:0000259" key="4">
    <source>
        <dbReference type="Pfam" id="PF15665"/>
    </source>
</evidence>
<name>A0A8D2J1Z2_VARKO</name>
<dbReference type="OMA" id="PQELDCQ"/>
<dbReference type="PANTHER" id="PTHR18870">
    <property type="entry name" value="PROTEIN TAG-278-RELATED"/>
    <property type="match status" value="1"/>
</dbReference>
<evidence type="ECO:0000256" key="3">
    <source>
        <dbReference type="SAM" id="MobiDB-lite"/>
    </source>
</evidence>
<dbReference type="InterPro" id="IPR039478">
    <property type="entry name" value="FAM184A/B_N"/>
</dbReference>
<feature type="coiled-coil region" evidence="2">
    <location>
        <begin position="378"/>
        <end position="459"/>
    </location>
</feature>
<dbReference type="PANTHER" id="PTHR18870:SF8">
    <property type="entry name" value="PROTEIN FAM184B"/>
    <property type="match status" value="1"/>
</dbReference>
<feature type="coiled-coil region" evidence="2">
    <location>
        <begin position="256"/>
        <end position="325"/>
    </location>
</feature>
<dbReference type="Proteomes" id="UP000694545">
    <property type="component" value="Unplaced"/>
</dbReference>
<reference evidence="5" key="2">
    <citation type="submission" date="2025-09" db="UniProtKB">
        <authorList>
            <consortium name="Ensembl"/>
        </authorList>
    </citation>
    <scope>IDENTIFICATION</scope>
</reference>
<keyword evidence="6" id="KW-1185">Reference proteome</keyword>
<evidence type="ECO:0000313" key="6">
    <source>
        <dbReference type="Proteomes" id="UP000694545"/>
    </source>
</evidence>
<evidence type="ECO:0000256" key="1">
    <source>
        <dbReference type="ARBA" id="ARBA00023054"/>
    </source>
</evidence>
<dbReference type="Ensembl" id="ENSVKKT00000002670.1">
    <property type="protein sequence ID" value="ENSVKKP00000002595.1"/>
    <property type="gene ID" value="ENSVKKG00000002063.1"/>
</dbReference>
<feature type="coiled-coil region" evidence="2">
    <location>
        <begin position="50"/>
        <end position="123"/>
    </location>
</feature>
<feature type="domain" description="Protein FAM184A/B N-terminal" evidence="4">
    <location>
        <begin position="49"/>
        <end position="143"/>
    </location>
</feature>
<keyword evidence="1 2" id="KW-0175">Coiled coil</keyword>
<feature type="coiled-coil region" evidence="2">
    <location>
        <begin position="486"/>
        <end position="586"/>
    </location>
</feature>
<feature type="region of interest" description="Disordered" evidence="3">
    <location>
        <begin position="1"/>
        <end position="31"/>
    </location>
</feature>